<reference evidence="1 2" key="1">
    <citation type="submission" date="2019-07" db="EMBL/GenBank/DDBJ databases">
        <title>Whole genome shotgun sequence of Nocardia ninae NBRC 108245.</title>
        <authorList>
            <person name="Hosoyama A."/>
            <person name="Uohara A."/>
            <person name="Ohji S."/>
            <person name="Ichikawa N."/>
        </authorList>
    </citation>
    <scope>NUCLEOTIDE SEQUENCE [LARGE SCALE GENOMIC DNA]</scope>
    <source>
        <strain evidence="1 2">NBRC 108245</strain>
    </source>
</reference>
<evidence type="ECO:0000313" key="1">
    <source>
        <dbReference type="EMBL" id="GEM41526.1"/>
    </source>
</evidence>
<name>A0A511MNI7_9NOCA</name>
<dbReference type="RefSeq" id="WP_147138512.1">
    <property type="nucleotide sequence ID" value="NZ_BJXA01000052.1"/>
</dbReference>
<gene>
    <name evidence="1" type="ORF">NN4_60450</name>
</gene>
<dbReference type="Proteomes" id="UP000321424">
    <property type="component" value="Unassembled WGS sequence"/>
</dbReference>
<keyword evidence="2" id="KW-1185">Reference proteome</keyword>
<evidence type="ECO:0000313" key="2">
    <source>
        <dbReference type="Proteomes" id="UP000321424"/>
    </source>
</evidence>
<sequence>MSASQMVQAQNYWVSGDPSCRVSFQIFGTRVNGYGSTAVRYVPEGEYEGLVWLTLGGHHTGGLMPLLIMSVDAAAELSELLAAAVIDGRIAQGVALQPIPHRDITCESCQCPDCDDELVALLEAEADAAGGQ</sequence>
<dbReference type="EMBL" id="BJXA01000052">
    <property type="protein sequence ID" value="GEM41526.1"/>
    <property type="molecule type" value="Genomic_DNA"/>
</dbReference>
<organism evidence="1 2">
    <name type="scientific">Nocardia ninae NBRC 108245</name>
    <dbReference type="NCBI Taxonomy" id="1210091"/>
    <lineage>
        <taxon>Bacteria</taxon>
        <taxon>Bacillati</taxon>
        <taxon>Actinomycetota</taxon>
        <taxon>Actinomycetes</taxon>
        <taxon>Mycobacteriales</taxon>
        <taxon>Nocardiaceae</taxon>
        <taxon>Nocardia</taxon>
    </lineage>
</organism>
<protein>
    <submittedName>
        <fullName evidence="1">Uncharacterized protein</fullName>
    </submittedName>
</protein>
<comment type="caution">
    <text evidence="1">The sequence shown here is derived from an EMBL/GenBank/DDBJ whole genome shotgun (WGS) entry which is preliminary data.</text>
</comment>
<dbReference type="AlphaFoldDB" id="A0A511MNI7"/>
<proteinExistence type="predicted"/>
<accession>A0A511MNI7</accession>
<dbReference type="OrthoDB" id="10014206at2"/>